<feature type="active site" description="4-aspartylphosphate intermediate" evidence="16">
    <location>
        <position position="305"/>
    </location>
</feature>
<feature type="transmembrane region" description="Helical" evidence="16">
    <location>
        <begin position="34"/>
        <end position="53"/>
    </location>
</feature>
<dbReference type="OrthoDB" id="438550at2"/>
<feature type="transmembrane region" description="Helical" evidence="16">
    <location>
        <begin position="218"/>
        <end position="238"/>
    </location>
</feature>
<dbReference type="Proteomes" id="UP000053051">
    <property type="component" value="Unassembled WGS sequence"/>
</dbReference>
<keyword evidence="5 16" id="KW-0597">Phosphoprotein</keyword>
<evidence type="ECO:0000256" key="11">
    <source>
        <dbReference type="ARBA" id="ARBA00022958"/>
    </source>
</evidence>
<dbReference type="InterPro" id="IPR023298">
    <property type="entry name" value="ATPase_P-typ_TM_dom_sf"/>
</dbReference>
<keyword evidence="9 16" id="KW-0067">ATP-binding</keyword>
<accession>M1X6M5</accession>
<keyword evidence="19" id="KW-1185">Reference proteome</keyword>
<evidence type="ECO:0000256" key="4">
    <source>
        <dbReference type="ARBA" id="ARBA00022538"/>
    </source>
</evidence>
<dbReference type="SFLD" id="SFLDS00003">
    <property type="entry name" value="Haloacid_Dehalogenase"/>
    <property type="match status" value="1"/>
</dbReference>
<evidence type="ECO:0000256" key="13">
    <source>
        <dbReference type="ARBA" id="ARBA00022989"/>
    </source>
</evidence>
<evidence type="ECO:0000256" key="3">
    <source>
        <dbReference type="ARBA" id="ARBA00022475"/>
    </source>
</evidence>
<feature type="binding site" evidence="16">
    <location>
        <position position="346"/>
    </location>
    <ligand>
        <name>ATP</name>
        <dbReference type="ChEBI" id="CHEBI:30616"/>
    </ligand>
</feature>
<evidence type="ECO:0000256" key="8">
    <source>
        <dbReference type="ARBA" id="ARBA00022741"/>
    </source>
</evidence>
<keyword evidence="18" id="KW-0378">Hydrolase</keyword>
<feature type="transmembrane region" description="Helical" evidence="16">
    <location>
        <begin position="612"/>
        <end position="631"/>
    </location>
</feature>
<organism evidence="18 19">
    <name type="scientific">Richelia intracellularis HH01</name>
    <dbReference type="NCBI Taxonomy" id="1165094"/>
    <lineage>
        <taxon>Bacteria</taxon>
        <taxon>Bacillati</taxon>
        <taxon>Cyanobacteriota</taxon>
        <taxon>Cyanophyceae</taxon>
        <taxon>Nostocales</taxon>
        <taxon>Nostocaceae</taxon>
        <taxon>Richelia</taxon>
    </lineage>
</organism>
<keyword evidence="2 16" id="KW-0813">Transport</keyword>
<name>M1X6M5_9NOST</name>
<evidence type="ECO:0000256" key="6">
    <source>
        <dbReference type="ARBA" id="ARBA00022692"/>
    </source>
</evidence>
<keyword evidence="11 16" id="KW-0630">Potassium</keyword>
<evidence type="ECO:0000256" key="10">
    <source>
        <dbReference type="ARBA" id="ARBA00022842"/>
    </source>
</evidence>
<dbReference type="SUPFAM" id="SSF81665">
    <property type="entry name" value="Calcium ATPase, transmembrane domain M"/>
    <property type="match status" value="1"/>
</dbReference>
<dbReference type="Gene3D" id="3.40.1110.10">
    <property type="entry name" value="Calcium-transporting ATPase, cytoplasmic domain N"/>
    <property type="match status" value="1"/>
</dbReference>
<evidence type="ECO:0000256" key="16">
    <source>
        <dbReference type="HAMAP-Rule" id="MF_00285"/>
    </source>
</evidence>
<dbReference type="PRINTS" id="PR00119">
    <property type="entry name" value="CATATPASE"/>
</dbReference>
<dbReference type="PANTHER" id="PTHR43743:SF1">
    <property type="entry name" value="POTASSIUM-TRANSPORTING ATPASE ATP-BINDING SUBUNIT"/>
    <property type="match status" value="1"/>
</dbReference>
<dbReference type="GO" id="GO:0005524">
    <property type="term" value="F:ATP binding"/>
    <property type="evidence" value="ECO:0007669"/>
    <property type="project" value="UniProtKB-UniRule"/>
</dbReference>
<evidence type="ECO:0000256" key="9">
    <source>
        <dbReference type="ARBA" id="ARBA00022840"/>
    </source>
</evidence>
<feature type="binding site" evidence="16">
    <location>
        <position position="342"/>
    </location>
    <ligand>
        <name>ATP</name>
        <dbReference type="ChEBI" id="CHEBI:30616"/>
    </ligand>
</feature>
<dbReference type="InterPro" id="IPR006391">
    <property type="entry name" value="P-type_ATPase_bsu_IA"/>
</dbReference>
<gene>
    <name evidence="16" type="primary">kdpB</name>
    <name evidence="18" type="ORF">RINTHH_21210</name>
</gene>
<dbReference type="NCBIfam" id="TIGR01494">
    <property type="entry name" value="ATPase_P-type"/>
    <property type="match status" value="2"/>
</dbReference>
<feature type="transmembrane region" description="Helical" evidence="16">
    <location>
        <begin position="651"/>
        <end position="671"/>
    </location>
</feature>
<dbReference type="PANTHER" id="PTHR43743">
    <property type="entry name" value="POTASSIUM-TRANSPORTING ATPASE ATP-BINDING SUBUNIT"/>
    <property type="match status" value="1"/>
</dbReference>
<comment type="catalytic activity">
    <reaction evidence="16">
        <text>K(+)(out) + ATP + H2O = K(+)(in) + ADP + phosphate + H(+)</text>
        <dbReference type="Rhea" id="RHEA:16777"/>
        <dbReference type="ChEBI" id="CHEBI:15377"/>
        <dbReference type="ChEBI" id="CHEBI:15378"/>
        <dbReference type="ChEBI" id="CHEBI:29103"/>
        <dbReference type="ChEBI" id="CHEBI:30616"/>
        <dbReference type="ChEBI" id="CHEBI:43474"/>
        <dbReference type="ChEBI" id="CHEBI:456216"/>
        <dbReference type="EC" id="7.2.2.6"/>
    </reaction>
</comment>
<dbReference type="SUPFAM" id="SSF56784">
    <property type="entry name" value="HAD-like"/>
    <property type="match status" value="1"/>
</dbReference>
<evidence type="ECO:0000313" key="18">
    <source>
        <dbReference type="EMBL" id="CCH68276.1"/>
    </source>
</evidence>
<keyword evidence="8 16" id="KW-0547">Nucleotide-binding</keyword>
<dbReference type="InterPro" id="IPR001757">
    <property type="entry name" value="P_typ_ATPase"/>
</dbReference>
<evidence type="ECO:0000259" key="17">
    <source>
        <dbReference type="Pfam" id="PF00122"/>
    </source>
</evidence>
<dbReference type="Pfam" id="PF00122">
    <property type="entry name" value="E1-E2_ATPase"/>
    <property type="match status" value="1"/>
</dbReference>
<feature type="domain" description="P-type ATPase A" evidence="17">
    <location>
        <begin position="109"/>
        <end position="205"/>
    </location>
</feature>
<keyword evidence="4 16" id="KW-0633">Potassium transport</keyword>
<feature type="binding site" evidence="16">
    <location>
        <position position="519"/>
    </location>
    <ligand>
        <name>Mg(2+)</name>
        <dbReference type="ChEBI" id="CHEBI:18420"/>
    </ligand>
</feature>
<keyword evidence="7 16" id="KW-0479">Metal-binding</keyword>
<evidence type="ECO:0000256" key="14">
    <source>
        <dbReference type="ARBA" id="ARBA00023065"/>
    </source>
</evidence>
<sequence>MKQSKLNSQKIYSQALIDAFLQLNPRSAIQNPTFLIVWLGTIITFLITIFPNLFGELNNSNSHTFNGLVTLLLLLNIYGGNLGKALAQAKLKAKAKRLQLLQSGTISKKLSADGVITEVPSASLRRGDTIYVVAGDIIPADGEVVLGVGSVDESFITGESTLVIKELGSEVASSVTEGTRIISDELIIRVTANPGQGLVARMINVMIGKRECKNSNEIALQILLSILTIIFLCVVITLSSFTTYLGMPISVTFLVSLLVSLIPVNVVTSLSTMSIATIDNITNANVIASSDDLEQCIGVNTLVVDKTGTITLGNRLAEDFIPICNHLGSEVAAMAMAASLFDDTLEGKSIFRLAEQWGAKIDFEPQQCGAVYFSTTTRISGTNLPNNSKVRKGSLSAIREFVGAQYHKFSSELNTACERIALQGGTPLVVCRDNEIYGVIYLKDVVKPGIRDRFYKLKKLGIYTIMVTGDNQITAGVISREAGIDDFIAEATPNDKIAVIRQQQSQGKLVAMTGEGNNDVPALSQADISLAMNAGTQAARLTARIVDLDSDPTKLIEIVAIGKQLLMTSGALTLFSLTNNIGKYLAVLPMLFTPLNLGRFNFIQLSNTNSAVLSLLIYNVIAVFAFIPLVLRGIKFRSIATNEIFQINMLIYGLGGLFIPLVTIKLLDMAIKNIGFV</sequence>
<feature type="transmembrane region" description="Helical" evidence="16">
    <location>
        <begin position="65"/>
        <end position="87"/>
    </location>
</feature>
<dbReference type="InterPro" id="IPR018303">
    <property type="entry name" value="ATPase_P-typ_P_site"/>
</dbReference>
<evidence type="ECO:0000256" key="1">
    <source>
        <dbReference type="ARBA" id="ARBA00004141"/>
    </source>
</evidence>
<reference evidence="18 19" key="1">
    <citation type="submission" date="2012-05" db="EMBL/GenBank/DDBJ databases">
        <authorList>
            <person name="Hilton J."/>
        </authorList>
    </citation>
    <scope>NUCLEOTIDE SEQUENCE [LARGE SCALE GENOMIC DNA]</scope>
    <source>
        <strain evidence="18 19">HH01</strain>
    </source>
</reference>
<comment type="caution">
    <text evidence="16">Lacks conserved residue(s) required for the propagation of feature annotation.</text>
</comment>
<dbReference type="AlphaFoldDB" id="M1X6M5"/>
<dbReference type="HAMAP" id="MF_00285">
    <property type="entry name" value="KdpB"/>
    <property type="match status" value="1"/>
</dbReference>
<dbReference type="InterPro" id="IPR036412">
    <property type="entry name" value="HAD-like_sf"/>
</dbReference>
<dbReference type="SUPFAM" id="SSF81653">
    <property type="entry name" value="Calcium ATPase, transduction domain A"/>
    <property type="match status" value="1"/>
</dbReference>
<dbReference type="InterPro" id="IPR059000">
    <property type="entry name" value="ATPase_P-type_domA"/>
</dbReference>
<comment type="subcellular location">
    <subcellularLocation>
        <location evidence="16">Cell membrane</location>
        <topology evidence="16">Multi-pass membrane protein</topology>
    </subcellularLocation>
    <subcellularLocation>
        <location evidence="1">Membrane</location>
        <topology evidence="1">Multi-pass membrane protein</topology>
    </subcellularLocation>
</comment>
<keyword evidence="10 16" id="KW-0460">Magnesium</keyword>
<dbReference type="PROSITE" id="PS00154">
    <property type="entry name" value="ATPASE_E1_E2"/>
    <property type="match status" value="1"/>
</dbReference>
<dbReference type="GO" id="GO:0005886">
    <property type="term" value="C:plasma membrane"/>
    <property type="evidence" value="ECO:0007669"/>
    <property type="project" value="UniProtKB-SubCell"/>
</dbReference>
<dbReference type="EC" id="7.2.2.6" evidence="16"/>
<comment type="similarity">
    <text evidence="16">Belongs to the cation transport ATPase (P-type) (TC 3.A.3) family. Type IA subfamily.</text>
</comment>
<proteinExistence type="inferred from homology"/>
<dbReference type="Gene3D" id="3.40.50.1000">
    <property type="entry name" value="HAD superfamily/HAD-like"/>
    <property type="match status" value="1"/>
</dbReference>
<dbReference type="InterPro" id="IPR008250">
    <property type="entry name" value="ATPase_P-typ_transduc_dom_A_sf"/>
</dbReference>
<comment type="subunit">
    <text evidence="16">The system is composed of three essential subunits: KdpA, KdpB and KdpC.</text>
</comment>
<dbReference type="STRING" id="1165094.RINTHH_21210"/>
<keyword evidence="15 16" id="KW-0472">Membrane</keyword>
<keyword evidence="13 16" id="KW-1133">Transmembrane helix</keyword>
<dbReference type="InterPro" id="IPR023214">
    <property type="entry name" value="HAD_sf"/>
</dbReference>
<evidence type="ECO:0000256" key="15">
    <source>
        <dbReference type="ARBA" id="ARBA00023136"/>
    </source>
</evidence>
<feature type="transmembrane region" description="Helical" evidence="16">
    <location>
        <begin position="244"/>
        <end position="264"/>
    </location>
</feature>
<keyword evidence="12 16" id="KW-1278">Translocase</keyword>
<keyword evidence="3 16" id="KW-1003">Cell membrane</keyword>
<evidence type="ECO:0000256" key="5">
    <source>
        <dbReference type="ARBA" id="ARBA00022553"/>
    </source>
</evidence>
<dbReference type="Pfam" id="PF00702">
    <property type="entry name" value="Hydrolase"/>
    <property type="match status" value="1"/>
</dbReference>
<comment type="caution">
    <text evidence="18">The sequence shown here is derived from an EMBL/GenBank/DDBJ whole genome shotgun (WGS) entry which is preliminary data.</text>
</comment>
<dbReference type="InterPro" id="IPR044492">
    <property type="entry name" value="P_typ_ATPase_HD_dom"/>
</dbReference>
<dbReference type="SFLD" id="SFLDF00027">
    <property type="entry name" value="p-type_atpase"/>
    <property type="match status" value="1"/>
</dbReference>
<dbReference type="GO" id="GO:0000287">
    <property type="term" value="F:magnesium ion binding"/>
    <property type="evidence" value="ECO:0007669"/>
    <property type="project" value="UniProtKB-UniRule"/>
</dbReference>
<dbReference type="NCBIfam" id="TIGR01497">
    <property type="entry name" value="kdpB"/>
    <property type="match status" value="1"/>
</dbReference>
<comment type="function">
    <text evidence="16">Part of the high-affinity ATP-driven potassium transport (or Kdp) system, which catalyzes the hydrolysis of ATP coupled with the electrogenic transport of potassium into the cytoplasm. This subunit is responsible for energy coupling to the transport system and for the release of the potassium ions to the cytoplasm.</text>
</comment>
<evidence type="ECO:0000313" key="19">
    <source>
        <dbReference type="Proteomes" id="UP000053051"/>
    </source>
</evidence>
<feature type="binding site" evidence="16">
    <location>
        <position position="392"/>
    </location>
    <ligand>
        <name>ATP</name>
        <dbReference type="ChEBI" id="CHEBI:30616"/>
    </ligand>
</feature>
<feature type="transmembrane region" description="Helical" evidence="16">
    <location>
        <begin position="571"/>
        <end position="592"/>
    </location>
</feature>
<dbReference type="GO" id="GO:0016887">
    <property type="term" value="F:ATP hydrolysis activity"/>
    <property type="evidence" value="ECO:0007669"/>
    <property type="project" value="InterPro"/>
</dbReference>
<dbReference type="GO" id="GO:0008556">
    <property type="term" value="F:P-type potassium transmembrane transporter activity"/>
    <property type="evidence" value="ECO:0007669"/>
    <property type="project" value="UniProtKB-UniRule"/>
</dbReference>
<evidence type="ECO:0000256" key="7">
    <source>
        <dbReference type="ARBA" id="ARBA00022723"/>
    </source>
</evidence>
<evidence type="ECO:0000256" key="12">
    <source>
        <dbReference type="ARBA" id="ARBA00022967"/>
    </source>
</evidence>
<dbReference type="Gene3D" id="2.70.150.10">
    <property type="entry name" value="Calcium-transporting ATPase, cytoplasmic transduction domain A"/>
    <property type="match status" value="1"/>
</dbReference>
<keyword evidence="6 16" id="KW-0812">Transmembrane</keyword>
<dbReference type="RefSeq" id="WP_008235793.1">
    <property type="nucleotide sequence ID" value="NZ_CAIY01000085.1"/>
</dbReference>
<dbReference type="EMBL" id="CAIY01000085">
    <property type="protein sequence ID" value="CCH68276.1"/>
    <property type="molecule type" value="Genomic_DNA"/>
</dbReference>
<protein>
    <recommendedName>
        <fullName evidence="16">Potassium-transporting ATPase ATP-binding subunit</fullName>
        <ecNumber evidence="16">7.2.2.6</ecNumber>
    </recommendedName>
    <alternativeName>
        <fullName evidence="16">ATP phosphohydrolase [potassium-transporting] B chain</fullName>
    </alternativeName>
    <alternativeName>
        <fullName evidence="16">Potassium-binding and translocating subunit B</fullName>
    </alternativeName>
    <alternativeName>
        <fullName evidence="16">Potassium-translocating ATPase B chain</fullName>
    </alternativeName>
</protein>
<dbReference type="SFLD" id="SFLDG00002">
    <property type="entry name" value="C1.7:_P-type_atpase_like"/>
    <property type="match status" value="1"/>
</dbReference>
<keyword evidence="14 16" id="KW-0406">Ion transport</keyword>
<dbReference type="InterPro" id="IPR023299">
    <property type="entry name" value="ATPase_P-typ_cyto_dom_N"/>
</dbReference>
<reference evidence="19" key="2">
    <citation type="submission" date="2016-01" db="EMBL/GenBank/DDBJ databases">
        <title>Diatom-associated endosymboitic cyanobacterium lacks core nitrogen metabolism enzymes.</title>
        <authorList>
            <person name="Hilton J.A."/>
            <person name="Foster R.A."/>
            <person name="Tripp H.J."/>
            <person name="Carter B.J."/>
            <person name="Zehr J.P."/>
            <person name="Villareal T.A."/>
        </authorList>
    </citation>
    <scope>NUCLEOTIDE SEQUENCE [LARGE SCALE GENOMIC DNA]</scope>
    <source>
        <strain evidence="19">HH01</strain>
    </source>
</reference>
<evidence type="ECO:0000256" key="2">
    <source>
        <dbReference type="ARBA" id="ARBA00022448"/>
    </source>
</evidence>